<evidence type="ECO:0000313" key="3">
    <source>
        <dbReference type="Proteomes" id="UP001179181"/>
    </source>
</evidence>
<feature type="domain" description="AraC effector-binding" evidence="1">
    <location>
        <begin position="3"/>
        <end position="164"/>
    </location>
</feature>
<evidence type="ECO:0000313" key="2">
    <source>
        <dbReference type="EMBL" id="NIJ54422.1"/>
    </source>
</evidence>
<protein>
    <submittedName>
        <fullName evidence="2">Effector-binding domain-containing protein</fullName>
    </submittedName>
</protein>
<name>A0ABX0UN66_9BACT</name>
<organism evidence="2 3">
    <name type="scientific">Dyadobacter arcticus</name>
    <dbReference type="NCBI Taxonomy" id="1078754"/>
    <lineage>
        <taxon>Bacteria</taxon>
        <taxon>Pseudomonadati</taxon>
        <taxon>Bacteroidota</taxon>
        <taxon>Cytophagia</taxon>
        <taxon>Cytophagales</taxon>
        <taxon>Spirosomataceae</taxon>
        <taxon>Dyadobacter</taxon>
    </lineage>
</organism>
<keyword evidence="3" id="KW-1185">Reference proteome</keyword>
<sequence>MLSEPKIEHLPERPYLVIQKSVHQRDIPNILPPLIPEVKEWMNHHRIEPAGVDFFHYKSMNVQGEMGCEVGFTVHALVQGDGRIVGGAFPAGTYASIVYTGDFKNMMEGHMALESWIKTQGLKEKTTTSEGLVEWGGRTEFYLIDPDNEPDPNKWQTEIMFLLQG</sequence>
<accession>A0ABX0UN66</accession>
<dbReference type="SUPFAM" id="SSF55136">
    <property type="entry name" value="Probable bacterial effector-binding domain"/>
    <property type="match status" value="1"/>
</dbReference>
<dbReference type="RefSeq" id="WP_167272579.1">
    <property type="nucleotide sequence ID" value="NZ_JAASQJ010000003.1"/>
</dbReference>
<dbReference type="Gene3D" id="3.20.80.10">
    <property type="entry name" value="Regulatory factor, effector binding domain"/>
    <property type="match status" value="1"/>
</dbReference>
<dbReference type="SMART" id="SM00871">
    <property type="entry name" value="AraC_E_bind"/>
    <property type="match status" value="1"/>
</dbReference>
<dbReference type="InterPro" id="IPR010499">
    <property type="entry name" value="AraC_E-bd"/>
</dbReference>
<gene>
    <name evidence="2" type="ORF">FHS68_003604</name>
</gene>
<evidence type="ECO:0000259" key="1">
    <source>
        <dbReference type="SMART" id="SM00871"/>
    </source>
</evidence>
<dbReference type="Proteomes" id="UP001179181">
    <property type="component" value="Unassembled WGS sequence"/>
</dbReference>
<comment type="caution">
    <text evidence="2">The sequence shown here is derived from an EMBL/GenBank/DDBJ whole genome shotgun (WGS) entry which is preliminary data.</text>
</comment>
<dbReference type="InterPro" id="IPR029442">
    <property type="entry name" value="GyrI-like"/>
</dbReference>
<dbReference type="EMBL" id="JAASQJ010000003">
    <property type="protein sequence ID" value="NIJ54422.1"/>
    <property type="molecule type" value="Genomic_DNA"/>
</dbReference>
<reference evidence="2 3" key="1">
    <citation type="submission" date="2020-03" db="EMBL/GenBank/DDBJ databases">
        <title>Genomic Encyclopedia of Type Strains, Phase IV (KMG-IV): sequencing the most valuable type-strain genomes for metagenomic binning, comparative biology and taxonomic classification.</title>
        <authorList>
            <person name="Goeker M."/>
        </authorList>
    </citation>
    <scope>NUCLEOTIDE SEQUENCE [LARGE SCALE GENOMIC DNA]</scope>
    <source>
        <strain evidence="2 3">DSM 102865</strain>
    </source>
</reference>
<dbReference type="InterPro" id="IPR011256">
    <property type="entry name" value="Reg_factor_effector_dom_sf"/>
</dbReference>
<dbReference type="Pfam" id="PF06445">
    <property type="entry name" value="GyrI-like"/>
    <property type="match status" value="1"/>
</dbReference>
<proteinExistence type="predicted"/>